<evidence type="ECO:0000313" key="1">
    <source>
        <dbReference type="EMBL" id="STV71637.1"/>
    </source>
</evidence>
<gene>
    <name evidence="1" type="ORF">NCTC11685_00386</name>
</gene>
<dbReference type="Proteomes" id="UP000254863">
    <property type="component" value="Unassembled WGS sequence"/>
</dbReference>
<proteinExistence type="predicted"/>
<sequence>MSTISTWVDSWEAAMEGREAPSRQVSVMLCQCYNQLTNSD</sequence>
<dbReference type="EMBL" id="UGMS01000001">
    <property type="protein sequence ID" value="STV71637.1"/>
    <property type="molecule type" value="Genomic_DNA"/>
</dbReference>
<reference evidence="1 2" key="1">
    <citation type="submission" date="2018-06" db="EMBL/GenBank/DDBJ databases">
        <authorList>
            <consortium name="Pathogen Informatics"/>
            <person name="Doyle S."/>
        </authorList>
    </citation>
    <scope>NUCLEOTIDE SEQUENCE [LARGE SCALE GENOMIC DNA]</scope>
    <source>
        <strain evidence="1 2">NCTC11685</strain>
    </source>
</reference>
<protein>
    <submittedName>
        <fullName evidence="1">Uncharacterized protein</fullName>
    </submittedName>
</protein>
<dbReference type="AlphaFoldDB" id="A0A7H4MZH3"/>
<organism evidence="1 2">
    <name type="scientific">Klebsiella michiganensis</name>
    <dbReference type="NCBI Taxonomy" id="1134687"/>
    <lineage>
        <taxon>Bacteria</taxon>
        <taxon>Pseudomonadati</taxon>
        <taxon>Pseudomonadota</taxon>
        <taxon>Gammaproteobacteria</taxon>
        <taxon>Enterobacterales</taxon>
        <taxon>Enterobacteriaceae</taxon>
        <taxon>Klebsiella/Raoultella group</taxon>
        <taxon>Klebsiella</taxon>
    </lineage>
</organism>
<name>A0A7H4MZH3_9ENTR</name>
<evidence type="ECO:0000313" key="2">
    <source>
        <dbReference type="Proteomes" id="UP000254863"/>
    </source>
</evidence>
<comment type="caution">
    <text evidence="1">The sequence shown here is derived from an EMBL/GenBank/DDBJ whole genome shotgun (WGS) entry which is preliminary data.</text>
</comment>
<accession>A0A7H4MZH3</accession>